<dbReference type="Gene3D" id="1.25.40.20">
    <property type="entry name" value="Ankyrin repeat-containing domain"/>
    <property type="match status" value="1"/>
</dbReference>
<proteinExistence type="predicted"/>
<evidence type="ECO:0000313" key="7">
    <source>
        <dbReference type="Proteomes" id="UP000694941"/>
    </source>
</evidence>
<accession>A0ABM1RXJ5</accession>
<dbReference type="GeneID" id="111083728"/>
<dbReference type="Proteomes" id="UP000694941">
    <property type="component" value="Unplaced"/>
</dbReference>
<dbReference type="PROSITE" id="PS50088">
    <property type="entry name" value="ANK_REPEAT"/>
    <property type="match status" value="1"/>
</dbReference>
<evidence type="ECO:0000256" key="5">
    <source>
        <dbReference type="ARBA" id="ARBA00023298"/>
    </source>
</evidence>
<dbReference type="InterPro" id="IPR036770">
    <property type="entry name" value="Ankyrin_rpt-contain_sf"/>
</dbReference>
<evidence type="ECO:0000256" key="2">
    <source>
        <dbReference type="ARBA" id="ARBA00022483"/>
    </source>
</evidence>
<evidence type="ECO:0000256" key="3">
    <source>
        <dbReference type="ARBA" id="ARBA00022537"/>
    </source>
</evidence>
<keyword evidence="4" id="KW-0528">Neurotoxin</keyword>
<protein>
    <submittedName>
        <fullName evidence="8">Ankyrin repeat and fibronectin type-III domain-containing protein 1-like</fullName>
    </submittedName>
</protein>
<organism evidence="7 8">
    <name type="scientific">Limulus polyphemus</name>
    <name type="common">Atlantic horseshoe crab</name>
    <dbReference type="NCBI Taxonomy" id="6850"/>
    <lineage>
        <taxon>Eukaryota</taxon>
        <taxon>Metazoa</taxon>
        <taxon>Ecdysozoa</taxon>
        <taxon>Arthropoda</taxon>
        <taxon>Chelicerata</taxon>
        <taxon>Merostomata</taxon>
        <taxon>Xiphosura</taxon>
        <taxon>Limulidae</taxon>
        <taxon>Limulus</taxon>
    </lineage>
</organism>
<gene>
    <name evidence="8" type="primary">LOC111083728</name>
</gene>
<dbReference type="InterPro" id="IPR002110">
    <property type="entry name" value="Ankyrin_rpt"/>
</dbReference>
<keyword evidence="3" id="KW-1052">Target cell membrane</keyword>
<dbReference type="InterPro" id="IPR039269">
    <property type="entry name" value="ANKFN1"/>
</dbReference>
<dbReference type="PANTHER" id="PTHR21437:SF1">
    <property type="entry name" value="WIDE AWAKE"/>
    <property type="match status" value="1"/>
</dbReference>
<dbReference type="Pfam" id="PF13637">
    <property type="entry name" value="Ank_4"/>
    <property type="match status" value="1"/>
</dbReference>
<keyword evidence="4" id="KW-0638">Presynaptic neurotoxin</keyword>
<keyword evidence="7" id="KW-1185">Reference proteome</keyword>
<keyword evidence="4" id="KW-0800">Toxin</keyword>
<reference evidence="8" key="1">
    <citation type="submission" date="2025-08" db="UniProtKB">
        <authorList>
            <consortium name="RefSeq"/>
        </authorList>
    </citation>
    <scope>IDENTIFICATION</scope>
    <source>
        <tissue evidence="8">Muscle</tissue>
    </source>
</reference>
<keyword evidence="6" id="KW-0040">ANK repeat</keyword>
<sequence length="101" mass="11317">MRHSSVDVLLEGLALTKAERKKLEKISKFNINLQALFVAVEHEHVERAHTIFETTNVDVNSVNGDGFTPLDIAVMTNSIPMVKLLQSRGGRESTRYPKGNR</sequence>
<evidence type="ECO:0000256" key="6">
    <source>
        <dbReference type="PROSITE-ProRule" id="PRU00023"/>
    </source>
</evidence>
<name>A0ABM1RXJ5_LIMPO</name>
<dbReference type="SUPFAM" id="SSF48403">
    <property type="entry name" value="Ankyrin repeat"/>
    <property type="match status" value="1"/>
</dbReference>
<dbReference type="RefSeq" id="XP_022236100.1">
    <property type="nucleotide sequence ID" value="XM_022380392.1"/>
</dbReference>
<comment type="subcellular location">
    <subcellularLocation>
        <location evidence="1">Target cell membrane</location>
    </subcellularLocation>
</comment>
<dbReference type="PROSITE" id="PS50297">
    <property type="entry name" value="ANK_REP_REGION"/>
    <property type="match status" value="1"/>
</dbReference>
<evidence type="ECO:0000313" key="8">
    <source>
        <dbReference type="RefSeq" id="XP_022236100.1"/>
    </source>
</evidence>
<feature type="repeat" description="ANK" evidence="6">
    <location>
        <begin position="65"/>
        <end position="97"/>
    </location>
</feature>
<evidence type="ECO:0000256" key="4">
    <source>
        <dbReference type="ARBA" id="ARBA00023028"/>
    </source>
</evidence>
<dbReference type="PANTHER" id="PTHR21437">
    <property type="entry name" value="WIDE AWAKE"/>
    <property type="match status" value="1"/>
</dbReference>
<evidence type="ECO:0000256" key="1">
    <source>
        <dbReference type="ARBA" id="ARBA00004175"/>
    </source>
</evidence>
<keyword evidence="2" id="KW-0268">Exocytosis</keyword>
<keyword evidence="5" id="KW-1053">Target membrane</keyword>
<keyword evidence="5" id="KW-0472">Membrane</keyword>